<protein>
    <submittedName>
        <fullName evidence="1">Uncharacterized protein</fullName>
    </submittedName>
</protein>
<keyword evidence="2" id="KW-1185">Reference proteome</keyword>
<dbReference type="AlphaFoldDB" id="A0A239EIQ8"/>
<name>A0A239EIQ8_9BACT</name>
<dbReference type="Proteomes" id="UP000198356">
    <property type="component" value="Unassembled WGS sequence"/>
</dbReference>
<evidence type="ECO:0000313" key="1">
    <source>
        <dbReference type="EMBL" id="SNS44507.1"/>
    </source>
</evidence>
<reference evidence="1 2" key="1">
    <citation type="submission" date="2017-06" db="EMBL/GenBank/DDBJ databases">
        <authorList>
            <person name="Kim H.J."/>
            <person name="Triplett B.A."/>
        </authorList>
    </citation>
    <scope>NUCLEOTIDE SEQUENCE [LARGE SCALE GENOMIC DNA]</scope>
    <source>
        <strain evidence="1 2">DSM 18704</strain>
    </source>
</reference>
<organism evidence="1 2">
    <name type="scientific">Granulicella rosea</name>
    <dbReference type="NCBI Taxonomy" id="474952"/>
    <lineage>
        <taxon>Bacteria</taxon>
        <taxon>Pseudomonadati</taxon>
        <taxon>Acidobacteriota</taxon>
        <taxon>Terriglobia</taxon>
        <taxon>Terriglobales</taxon>
        <taxon>Acidobacteriaceae</taxon>
        <taxon>Granulicella</taxon>
    </lineage>
</organism>
<proteinExistence type="predicted"/>
<sequence length="138" mass="16472">MTRLELLRLLIGQARVNGFEFRKWYVAKLGLPWQSVPHATEMLAAERRYYALLFSHDFAKHFWKAGEKMTFLVPGQSFQRRNVDGTIVTIHRKGYTRRSIRDDAWRYHLKELALSEQPLRYMRRYLKIEDEVDEDGPA</sequence>
<gene>
    <name evidence="1" type="ORF">SAMN05421770_1011002</name>
</gene>
<dbReference type="OrthoDB" id="118248at2"/>
<dbReference type="EMBL" id="FZOU01000001">
    <property type="protein sequence ID" value="SNS44507.1"/>
    <property type="molecule type" value="Genomic_DNA"/>
</dbReference>
<dbReference type="RefSeq" id="WP_089407248.1">
    <property type="nucleotide sequence ID" value="NZ_FZOU01000001.1"/>
</dbReference>
<accession>A0A239EIQ8</accession>
<evidence type="ECO:0000313" key="2">
    <source>
        <dbReference type="Proteomes" id="UP000198356"/>
    </source>
</evidence>